<evidence type="ECO:0000256" key="1">
    <source>
        <dbReference type="SAM" id="Phobius"/>
    </source>
</evidence>
<sequence>NNSAREKQADRAGSSPKSPALWFLLRGTVENLSSCFFSFLFFFFFFETESCSVARLECSGMISAHCNLRLPGSSDSPASASRVAGTMGMHRHHARLIFLCFRDEVSPCWPEWS</sequence>
<name>A0A8I5NUE3_PAPAN</name>
<reference evidence="2" key="3">
    <citation type="submission" date="2025-09" db="UniProtKB">
        <authorList>
            <consortium name="Ensembl"/>
        </authorList>
    </citation>
    <scope>IDENTIFICATION</scope>
</reference>
<keyword evidence="3" id="KW-1185">Reference proteome</keyword>
<evidence type="ECO:0000313" key="2">
    <source>
        <dbReference type="Ensembl" id="ENSPANP00000061168.1"/>
    </source>
</evidence>
<organism evidence="2 3">
    <name type="scientific">Papio anubis</name>
    <name type="common">Olive baboon</name>
    <dbReference type="NCBI Taxonomy" id="9555"/>
    <lineage>
        <taxon>Eukaryota</taxon>
        <taxon>Metazoa</taxon>
        <taxon>Chordata</taxon>
        <taxon>Craniata</taxon>
        <taxon>Vertebrata</taxon>
        <taxon>Euteleostomi</taxon>
        <taxon>Mammalia</taxon>
        <taxon>Eutheria</taxon>
        <taxon>Euarchontoglires</taxon>
        <taxon>Primates</taxon>
        <taxon>Haplorrhini</taxon>
        <taxon>Catarrhini</taxon>
        <taxon>Cercopithecidae</taxon>
        <taxon>Cercopithecinae</taxon>
        <taxon>Papio</taxon>
    </lineage>
</organism>
<dbReference type="PANTHER" id="PTHR12138:SF162">
    <property type="entry name" value="CHROMOSOME UNDETERMINED SCAFFOLD_275, WHOLE GENOME SHOTGUN SEQUENCE"/>
    <property type="match status" value="1"/>
</dbReference>
<reference evidence="2" key="2">
    <citation type="submission" date="2025-08" db="UniProtKB">
        <authorList>
            <consortium name="Ensembl"/>
        </authorList>
    </citation>
    <scope>IDENTIFICATION</scope>
</reference>
<protein>
    <submittedName>
        <fullName evidence="2">Uncharacterized protein</fullName>
    </submittedName>
</protein>
<dbReference type="AlphaFoldDB" id="A0A8I5NUE3"/>
<dbReference type="GeneTree" id="ENSGT01150000286943"/>
<keyword evidence="1" id="KW-0472">Membrane</keyword>
<dbReference type="PANTHER" id="PTHR12138">
    <property type="entry name" value="PRIMATE-EXPANDED PROTEIN FAMILY"/>
    <property type="match status" value="1"/>
</dbReference>
<feature type="transmembrane region" description="Helical" evidence="1">
    <location>
        <begin position="21"/>
        <end position="46"/>
    </location>
</feature>
<reference evidence="2 3" key="1">
    <citation type="submission" date="2012-03" db="EMBL/GenBank/DDBJ databases">
        <title>Whole Genome Assembly of Papio anubis.</title>
        <authorList>
            <person name="Liu Y.L."/>
            <person name="Abraham K.A."/>
            <person name="Akbar H.A."/>
            <person name="Ali S.A."/>
            <person name="Anosike U.A."/>
            <person name="Aqrawi P.A."/>
            <person name="Arias F.A."/>
            <person name="Attaway T.A."/>
            <person name="Awwad R.A."/>
            <person name="Babu C.B."/>
            <person name="Bandaranaike D.B."/>
            <person name="Battles P.B."/>
            <person name="Bell A.B."/>
            <person name="Beltran B.B."/>
            <person name="Berhane-Mersha D.B."/>
            <person name="Bess C.B."/>
            <person name="Bickham C.B."/>
            <person name="Bolden T.B."/>
            <person name="Carter K.C."/>
            <person name="Chau D.C."/>
            <person name="Chavez A.C."/>
            <person name="Clerc-Blankenburg K.C."/>
            <person name="Coyle M.C."/>
            <person name="Dao M.D."/>
            <person name="Davila M.L.D."/>
            <person name="Davy-Carroll L.D."/>
            <person name="Denson S.D."/>
            <person name="Dinh H.D."/>
            <person name="Fernandez S.F."/>
            <person name="Fernando P.F."/>
            <person name="Forbes L.F."/>
            <person name="Francis C.F."/>
            <person name="Francisco L.F."/>
            <person name="Fu Q.F."/>
            <person name="Garcia-Iii R.G."/>
            <person name="Garrett T.G."/>
            <person name="Gross S.G."/>
            <person name="Gubbala S.G."/>
            <person name="Hirani K.H."/>
            <person name="Hogues M.H."/>
            <person name="Hollins B.H."/>
            <person name="Jackson L.J."/>
            <person name="Javaid M.J."/>
            <person name="Jhangiani S.J."/>
            <person name="Johnson A.J."/>
            <person name="Johnson B.J."/>
            <person name="Jones J.J."/>
            <person name="Joshi V.J."/>
            <person name="Kalu J.K."/>
            <person name="Khan N.K."/>
            <person name="Korchina V.K."/>
            <person name="Kovar C.K."/>
            <person name="Lago L.L."/>
            <person name="Lara F.L."/>
            <person name="Le T.-K.L."/>
            <person name="Lee S.L."/>
            <person name="Legall-Iii F.L."/>
            <person name="Lemon S.L."/>
            <person name="Liu J.L."/>
            <person name="Liu Y.-S.L."/>
            <person name="Liyanage D.L."/>
            <person name="Lopez J.L."/>
            <person name="Lorensuhewa L.L."/>
            <person name="Mata R.M."/>
            <person name="Mathew T.M."/>
            <person name="Mercado C.M."/>
            <person name="Mercado I.M."/>
            <person name="Morales K.M."/>
            <person name="Morgan M.M."/>
            <person name="Munidasa M.M."/>
            <person name="Ngo D.N."/>
            <person name="Nguyen L.N."/>
            <person name="Nguyen T.N."/>
            <person name="Nguyen N.N."/>
            <person name="Obregon M.O."/>
            <person name="Okwuonu G.O."/>
            <person name="Ongeri F.O."/>
            <person name="Onwere C.O."/>
            <person name="Osifeso I.O."/>
            <person name="Parra A.P."/>
            <person name="Patil S.P."/>
            <person name="Perez A.P."/>
            <person name="Perez Y.P."/>
            <person name="Pham C.P."/>
            <person name="Pu L.-L.P."/>
            <person name="Puazo M.P."/>
            <person name="Quiroz J.Q."/>
            <person name="Rouhana J.R."/>
            <person name="Ruiz M.R."/>
            <person name="Ruiz S.-J.R."/>
            <person name="Saada N.S."/>
            <person name="Santibanez J.S."/>
            <person name="Scheel M.S."/>
            <person name="Schneider B.S."/>
            <person name="Simmons D.S."/>
            <person name="Sisson I.S."/>
            <person name="Tang L.-Y.T."/>
            <person name="Thornton R.T."/>
            <person name="Tisius J.T."/>
            <person name="Toledanes G.T."/>
            <person name="Trejos Z.T."/>
            <person name="Usmani K.U."/>
            <person name="Varghese R.V."/>
            <person name="Vattathil S.V."/>
            <person name="Vee V.V."/>
            <person name="Walker D.W."/>
            <person name="Weissenberger G.W."/>
            <person name="White C.W."/>
            <person name="Williams A.W."/>
            <person name="Woodworth J.W."/>
            <person name="Wright R.W."/>
            <person name="Zhu Y.Z."/>
            <person name="Han Y.H."/>
            <person name="Newsham I.N."/>
            <person name="Nazareth L.N."/>
            <person name="Worley K.W."/>
            <person name="Muzny D.M."/>
            <person name="Rogers J.R."/>
            <person name="Gibbs R.G."/>
        </authorList>
    </citation>
    <scope>NUCLEOTIDE SEQUENCE [LARGE SCALE GENOMIC DNA]</scope>
</reference>
<dbReference type="Proteomes" id="UP000028761">
    <property type="component" value="Chromosome 14"/>
</dbReference>
<proteinExistence type="predicted"/>
<keyword evidence="1" id="KW-1133">Transmembrane helix</keyword>
<dbReference type="Ensembl" id="ENSPANT00000065138.1">
    <property type="protein sequence ID" value="ENSPANP00000061168.1"/>
    <property type="gene ID" value="ENSPANG00000051315.1"/>
</dbReference>
<evidence type="ECO:0000313" key="3">
    <source>
        <dbReference type="Proteomes" id="UP000028761"/>
    </source>
</evidence>
<accession>A0A8I5NUE3</accession>
<keyword evidence="1" id="KW-0812">Transmembrane</keyword>